<comment type="caution">
    <text evidence="1">The sequence shown here is derived from an EMBL/GenBank/DDBJ whole genome shotgun (WGS) entry which is preliminary data.</text>
</comment>
<organism evidence="1 2">
    <name type="scientific">Bacillus methanolicus PB1</name>
    <dbReference type="NCBI Taxonomy" id="997296"/>
    <lineage>
        <taxon>Bacteria</taxon>
        <taxon>Bacillati</taxon>
        <taxon>Bacillota</taxon>
        <taxon>Bacilli</taxon>
        <taxon>Bacillales</taxon>
        <taxon>Bacillaceae</taxon>
        <taxon>Bacillus</taxon>
    </lineage>
</organism>
<dbReference type="AlphaFoldDB" id="I3E6F9"/>
<accession>I3E6F9</accession>
<dbReference type="EMBL" id="AFEU01000001">
    <property type="protein sequence ID" value="EIJ82080.1"/>
    <property type="molecule type" value="Genomic_DNA"/>
</dbReference>
<proteinExistence type="predicted"/>
<dbReference type="PATRIC" id="fig|997296.3.peg.883"/>
<gene>
    <name evidence="1" type="ORF">PB1_04050</name>
</gene>
<dbReference type="Proteomes" id="UP000010523">
    <property type="component" value="Unassembled WGS sequence"/>
</dbReference>
<protein>
    <submittedName>
        <fullName evidence="1">Uncharacterized protein</fullName>
    </submittedName>
</protein>
<evidence type="ECO:0000313" key="1">
    <source>
        <dbReference type="EMBL" id="EIJ82080.1"/>
    </source>
</evidence>
<name>I3E6F9_BACMT</name>
<reference evidence="1 2" key="1">
    <citation type="journal article" date="2012" name="Appl. Environ. Microbiol.">
        <title>Genome Sequence of Thermotolerant Bacillus methanolicus: Features and Regulation Related to Methylotrophy and Production of L-Lysine and L-Glutamate from Methanol.</title>
        <authorList>
            <person name="Heggeset T.M."/>
            <person name="Krog A."/>
            <person name="Balzer S."/>
            <person name="Wentzel A."/>
            <person name="Ellingsen T.E."/>
            <person name="Brautaset T."/>
        </authorList>
    </citation>
    <scope>NUCLEOTIDE SEQUENCE [LARGE SCALE GENOMIC DNA]</scope>
    <source>
        <strain evidence="1 2">PB1</strain>
    </source>
</reference>
<sequence length="77" mass="9174">MEKNTRKEGPLFEFEKNLDKKEKPSWNNQSKIAQHLKRLKMVYLSSSNKYKEIENNHTAHRGNIGNGMQRWEHFVSS</sequence>
<keyword evidence="2" id="KW-1185">Reference proteome</keyword>
<evidence type="ECO:0000313" key="2">
    <source>
        <dbReference type="Proteomes" id="UP000010523"/>
    </source>
</evidence>